<dbReference type="AlphaFoldDB" id="E3KCM1"/>
<dbReference type="EMBL" id="DS178281">
    <property type="protein sequence ID" value="EFP82173.1"/>
    <property type="molecule type" value="Genomic_DNA"/>
</dbReference>
<organism evidence="1 2">
    <name type="scientific">Puccinia graminis f. sp. tritici (strain CRL 75-36-700-3 / race SCCL)</name>
    <name type="common">Black stem rust fungus</name>
    <dbReference type="NCBI Taxonomy" id="418459"/>
    <lineage>
        <taxon>Eukaryota</taxon>
        <taxon>Fungi</taxon>
        <taxon>Dikarya</taxon>
        <taxon>Basidiomycota</taxon>
        <taxon>Pucciniomycotina</taxon>
        <taxon>Pucciniomycetes</taxon>
        <taxon>Pucciniales</taxon>
        <taxon>Pucciniaceae</taxon>
        <taxon>Puccinia</taxon>
    </lineage>
</organism>
<dbReference type="GeneID" id="10529545"/>
<protein>
    <submittedName>
        <fullName evidence="1">Uncharacterized protein</fullName>
    </submittedName>
</protein>
<dbReference type="KEGG" id="pgr:PGTG_07570"/>
<reference key="1">
    <citation type="submission" date="2007-01" db="EMBL/GenBank/DDBJ databases">
        <title>The Genome Sequence of Puccinia graminis f. sp. tritici Strain CRL 75-36-700-3.</title>
        <authorList>
            <consortium name="The Broad Institute Genome Sequencing Platform"/>
            <person name="Birren B."/>
            <person name="Lander E."/>
            <person name="Galagan J."/>
            <person name="Nusbaum C."/>
            <person name="Devon K."/>
            <person name="Cuomo C."/>
            <person name="Jaffe D."/>
            <person name="Butler J."/>
            <person name="Alvarez P."/>
            <person name="Gnerre S."/>
            <person name="Grabherr M."/>
            <person name="Mauceli E."/>
            <person name="Brockman W."/>
            <person name="Young S."/>
            <person name="LaButti K."/>
            <person name="Sykes S."/>
            <person name="DeCaprio D."/>
            <person name="Crawford M."/>
            <person name="Koehrsen M."/>
            <person name="Engels R."/>
            <person name="Montgomery P."/>
            <person name="Pearson M."/>
            <person name="Howarth C."/>
            <person name="Larson L."/>
            <person name="White J."/>
            <person name="Zeng Q."/>
            <person name="Kodira C."/>
            <person name="Yandava C."/>
            <person name="Alvarado L."/>
            <person name="O'Leary S."/>
            <person name="Szabo L."/>
            <person name="Dean R."/>
            <person name="Schein J."/>
        </authorList>
    </citation>
    <scope>NUCLEOTIDE SEQUENCE</scope>
    <source>
        <strain>CRL 75-36-700-3</strain>
    </source>
</reference>
<dbReference type="RefSeq" id="XP_003326592.1">
    <property type="nucleotide sequence ID" value="XM_003326544.1"/>
</dbReference>
<evidence type="ECO:0000313" key="1">
    <source>
        <dbReference type="EMBL" id="EFP82173.1"/>
    </source>
</evidence>
<proteinExistence type="predicted"/>
<keyword evidence="2" id="KW-1185">Reference proteome</keyword>
<sequence>MASVVVSKQLLMAMDRFALHMHQLIASIEGSYPSSSCLLWIGLGPLAGYGSARHQRMVSFGNSNQLLLVMDRHGLHMHHLCIGFGIFWSNPISICVLWFGGGFLIHEDKGIVEAKQLLMALDWLGIKGLYPSESRIQRALARSGYGSARAPHASIVHRIRNRVVESDWQLFAMDWLGFPYPWG</sequence>
<evidence type="ECO:0000313" key="2">
    <source>
        <dbReference type="Proteomes" id="UP000008783"/>
    </source>
</evidence>
<dbReference type="HOGENOM" id="CLU_1475832_0_0_1"/>
<accession>E3KCM1</accession>
<reference evidence="2" key="2">
    <citation type="journal article" date="2011" name="Proc. Natl. Acad. Sci. U.S.A.">
        <title>Obligate biotrophy features unraveled by the genomic analysis of rust fungi.</title>
        <authorList>
            <person name="Duplessis S."/>
            <person name="Cuomo C.A."/>
            <person name="Lin Y.-C."/>
            <person name="Aerts A."/>
            <person name="Tisserant E."/>
            <person name="Veneault-Fourrey C."/>
            <person name="Joly D.L."/>
            <person name="Hacquard S."/>
            <person name="Amselem J."/>
            <person name="Cantarel B.L."/>
            <person name="Chiu R."/>
            <person name="Coutinho P.M."/>
            <person name="Feau N."/>
            <person name="Field M."/>
            <person name="Frey P."/>
            <person name="Gelhaye E."/>
            <person name="Goldberg J."/>
            <person name="Grabherr M.G."/>
            <person name="Kodira C.D."/>
            <person name="Kohler A."/>
            <person name="Kuees U."/>
            <person name="Lindquist E.A."/>
            <person name="Lucas S.M."/>
            <person name="Mago R."/>
            <person name="Mauceli E."/>
            <person name="Morin E."/>
            <person name="Murat C."/>
            <person name="Pangilinan J.L."/>
            <person name="Park R."/>
            <person name="Pearson M."/>
            <person name="Quesneville H."/>
            <person name="Rouhier N."/>
            <person name="Sakthikumar S."/>
            <person name="Salamov A.A."/>
            <person name="Schmutz J."/>
            <person name="Selles B."/>
            <person name="Shapiro H."/>
            <person name="Tanguay P."/>
            <person name="Tuskan G.A."/>
            <person name="Henrissat B."/>
            <person name="Van de Peer Y."/>
            <person name="Rouze P."/>
            <person name="Ellis J.G."/>
            <person name="Dodds P.N."/>
            <person name="Schein J.E."/>
            <person name="Zhong S."/>
            <person name="Hamelin R.C."/>
            <person name="Grigoriev I.V."/>
            <person name="Szabo L.J."/>
            <person name="Martin F."/>
        </authorList>
    </citation>
    <scope>NUCLEOTIDE SEQUENCE [LARGE SCALE GENOMIC DNA]</scope>
    <source>
        <strain evidence="2">CRL 75-36-700-3 / race SCCL</strain>
    </source>
</reference>
<name>E3KCM1_PUCGT</name>
<dbReference type="InParanoid" id="E3KCM1"/>
<dbReference type="VEuPathDB" id="FungiDB:PGTG_07570"/>
<dbReference type="Proteomes" id="UP000008783">
    <property type="component" value="Unassembled WGS sequence"/>
</dbReference>
<gene>
    <name evidence="1" type="ORF">PGTG_07570</name>
</gene>